<name>A0ACB9Z9Y7_9PEZI</name>
<organism evidence="1 2">
    <name type="scientific">Hypoxylon rubiginosum</name>
    <dbReference type="NCBI Taxonomy" id="110542"/>
    <lineage>
        <taxon>Eukaryota</taxon>
        <taxon>Fungi</taxon>
        <taxon>Dikarya</taxon>
        <taxon>Ascomycota</taxon>
        <taxon>Pezizomycotina</taxon>
        <taxon>Sordariomycetes</taxon>
        <taxon>Xylariomycetidae</taxon>
        <taxon>Xylariales</taxon>
        <taxon>Hypoxylaceae</taxon>
        <taxon>Hypoxylon</taxon>
    </lineage>
</organism>
<protein>
    <submittedName>
        <fullName evidence="1">Uncharacterized protein</fullName>
    </submittedName>
</protein>
<evidence type="ECO:0000313" key="2">
    <source>
        <dbReference type="Proteomes" id="UP001497700"/>
    </source>
</evidence>
<gene>
    <name evidence="1" type="ORF">F4820DRAFT_467215</name>
</gene>
<evidence type="ECO:0000313" key="1">
    <source>
        <dbReference type="EMBL" id="KAI4867808.1"/>
    </source>
</evidence>
<keyword evidence="2" id="KW-1185">Reference proteome</keyword>
<dbReference type="EMBL" id="MU393443">
    <property type="protein sequence ID" value="KAI4867808.1"/>
    <property type="molecule type" value="Genomic_DNA"/>
</dbReference>
<proteinExistence type="predicted"/>
<dbReference type="Proteomes" id="UP001497700">
    <property type="component" value="Unassembled WGS sequence"/>
</dbReference>
<sequence length="597" mass="67080">MAQPAPNPLFNLPLDVIYDWVVTLYTHDPAALISFARATPEIFFSNGLDVAEFDASRQVHTGQKRVAPALHPLYNLAIHSHRAPLWFVRFFLDALANEDADAINGVFPSLRQVEPPLHAAVRAGRPDIVRLLLTRYQNMIQLDTVYQDCEGDGRCDKASRAHHPPCQHAAGPYTVCAQAAGAAVNLYTMERRPQIKKGIEEAAVRLIVAGQFPTPWSARSYVVNTLANAIKQKMFNYARAALHAILAFPPTSDLRSYLLDRGGLAEMYRMAARSADSTDLLRYLMVKANALNYALNYAPNSHVSLFNDDNLIIMFPDGTKPPHGRRHLTNALLVLRQAMHEAMQRPAEGLRRLGKMLNESRYHLNMRAAEENDVHQYFLLEAEATDLLLTNRSLLDNITRADVEFQFDSAANAAFWSGPASFLNARYLVQQRGYHSTKWLCTAIDYRNGPVLKEILNHWKGPINLKYLRGNLPFVGPIPRTAPSVGANPQVPPLFRCVQLRFISGIIQLLAMGIPTGDVPRQYWMALSSELTRDLGLYSRSEGVMPLEAMTNRYYYGDYRARNTGEFVNASAATLYEIDQVIRRDFSSLIETIINMP</sequence>
<accession>A0ACB9Z9Y7</accession>
<comment type="caution">
    <text evidence="1">The sequence shown here is derived from an EMBL/GenBank/DDBJ whole genome shotgun (WGS) entry which is preliminary data.</text>
</comment>
<reference evidence="1 2" key="1">
    <citation type="journal article" date="2022" name="New Phytol.">
        <title>Ecological generalism drives hyperdiversity of secondary metabolite gene clusters in xylarialean endophytes.</title>
        <authorList>
            <person name="Franco M.E.E."/>
            <person name="Wisecaver J.H."/>
            <person name="Arnold A.E."/>
            <person name="Ju Y.M."/>
            <person name="Slot J.C."/>
            <person name="Ahrendt S."/>
            <person name="Moore L.P."/>
            <person name="Eastman K.E."/>
            <person name="Scott K."/>
            <person name="Konkel Z."/>
            <person name="Mondo S.J."/>
            <person name="Kuo A."/>
            <person name="Hayes R.D."/>
            <person name="Haridas S."/>
            <person name="Andreopoulos B."/>
            <person name="Riley R."/>
            <person name="LaButti K."/>
            <person name="Pangilinan J."/>
            <person name="Lipzen A."/>
            <person name="Amirebrahimi M."/>
            <person name="Yan J."/>
            <person name="Adam C."/>
            <person name="Keymanesh K."/>
            <person name="Ng V."/>
            <person name="Louie K."/>
            <person name="Northen T."/>
            <person name="Drula E."/>
            <person name="Henrissat B."/>
            <person name="Hsieh H.M."/>
            <person name="Youens-Clark K."/>
            <person name="Lutzoni F."/>
            <person name="Miadlikowska J."/>
            <person name="Eastwood D.C."/>
            <person name="Hamelin R.C."/>
            <person name="Grigoriev I.V."/>
            <person name="U'Ren J.M."/>
        </authorList>
    </citation>
    <scope>NUCLEOTIDE SEQUENCE [LARGE SCALE GENOMIC DNA]</scope>
    <source>
        <strain evidence="1 2">CBS 119005</strain>
    </source>
</reference>